<feature type="compositionally biased region" description="Polar residues" evidence="1">
    <location>
        <begin position="1"/>
        <end position="14"/>
    </location>
</feature>
<dbReference type="Pfam" id="PF11772">
    <property type="entry name" value="EpuA"/>
    <property type="match status" value="1"/>
</dbReference>
<proteinExistence type="predicted"/>
<dbReference type="RefSeq" id="WP_101576028.1">
    <property type="nucleotide sequence ID" value="NZ_PGVA01000008.1"/>
</dbReference>
<evidence type="ECO:0000313" key="4">
    <source>
        <dbReference type="EMBL" id="PLS00916.1"/>
    </source>
</evidence>
<dbReference type="AlphaFoldDB" id="A0A2N5GQD4"/>
<dbReference type="EMBL" id="PGVA01000008">
    <property type="protein sequence ID" value="PLR85086.1"/>
    <property type="molecule type" value="Genomic_DNA"/>
</dbReference>
<dbReference type="Proteomes" id="UP000235114">
    <property type="component" value="Unassembled WGS sequence"/>
</dbReference>
<comment type="caution">
    <text evidence="3">The sequence shown here is derived from an EMBL/GenBank/DDBJ whole genome shotgun (WGS) entry which is preliminary data.</text>
</comment>
<evidence type="ECO:0000256" key="2">
    <source>
        <dbReference type="SAM" id="Phobius"/>
    </source>
</evidence>
<keyword evidence="2" id="KW-0472">Membrane</keyword>
<reference evidence="4 6" key="2">
    <citation type="submission" date="2017-12" db="EMBL/GenBank/DDBJ databases">
        <title>Comparative Functional Genomics of Dry Heat Resistant strains isolated from the Viking Spacecraft.</title>
        <authorList>
            <person name="Seuylemezian A."/>
            <person name="Cooper K."/>
            <person name="Vaishampayan P."/>
        </authorList>
    </citation>
    <scope>NUCLEOTIDE SEQUENCE [LARGE SCALE GENOMIC DNA]</scope>
    <source>
        <strain evidence="4 6">ATCC 29669</strain>
    </source>
</reference>
<feature type="transmembrane region" description="Helical" evidence="2">
    <location>
        <begin position="42"/>
        <end position="68"/>
    </location>
</feature>
<organism evidence="3 5">
    <name type="scientific">Bacillus canaveralius</name>
    <dbReference type="NCBI Taxonomy" id="1403243"/>
    <lineage>
        <taxon>Bacteria</taxon>
        <taxon>Bacillati</taxon>
        <taxon>Bacillota</taxon>
        <taxon>Bacilli</taxon>
        <taxon>Bacillales</taxon>
        <taxon>Bacillaceae</taxon>
        <taxon>Bacillus</taxon>
    </lineage>
</organism>
<keyword evidence="3" id="KW-0240">DNA-directed RNA polymerase</keyword>
<sequence length="92" mass="10460">MSLNKNNQEPAQNREQVKKDKKKQQEKARNTNERVRTRLIPIWLRVIVVILLIFVCLVAGAMIGYGVIGNGKATDVFKESTWTHIADLINGE</sequence>
<keyword evidence="2" id="KW-0812">Transmembrane</keyword>
<accession>A0A2N5GQD4</accession>
<feature type="compositionally biased region" description="Basic and acidic residues" evidence="1">
    <location>
        <begin position="15"/>
        <end position="32"/>
    </location>
</feature>
<feature type="region of interest" description="Disordered" evidence="1">
    <location>
        <begin position="1"/>
        <end position="32"/>
    </location>
</feature>
<evidence type="ECO:0000256" key="1">
    <source>
        <dbReference type="SAM" id="MobiDB-lite"/>
    </source>
</evidence>
<dbReference type="Proteomes" id="UP000234951">
    <property type="component" value="Unassembled WGS sequence"/>
</dbReference>
<evidence type="ECO:0000313" key="3">
    <source>
        <dbReference type="EMBL" id="PLR85086.1"/>
    </source>
</evidence>
<dbReference type="OrthoDB" id="2300232at2"/>
<dbReference type="InterPro" id="IPR024596">
    <property type="entry name" value="RNApol_su_b/EpuA"/>
</dbReference>
<keyword evidence="3" id="KW-0804">Transcription</keyword>
<evidence type="ECO:0000313" key="6">
    <source>
        <dbReference type="Proteomes" id="UP000235114"/>
    </source>
</evidence>
<dbReference type="EMBL" id="PGVD01000001">
    <property type="protein sequence ID" value="PLS00916.1"/>
    <property type="molecule type" value="Genomic_DNA"/>
</dbReference>
<name>A0A2N5GQD4_9BACI</name>
<reference evidence="3 5" key="1">
    <citation type="submission" date="2017-11" db="EMBL/GenBank/DDBJ databases">
        <title>Comparitive Functional Genomics of Dry Heat Resistant strains isolated from the Viking Spacecraft.</title>
        <authorList>
            <person name="Seuylemezian A."/>
            <person name="Cooper K."/>
            <person name="Vaishampayan P."/>
        </authorList>
    </citation>
    <scope>NUCLEOTIDE SEQUENCE [LARGE SCALE GENOMIC DNA]</scope>
    <source>
        <strain evidence="3 5">M4.6</strain>
    </source>
</reference>
<keyword evidence="2" id="KW-1133">Transmembrane helix</keyword>
<evidence type="ECO:0000313" key="5">
    <source>
        <dbReference type="Proteomes" id="UP000234951"/>
    </source>
</evidence>
<dbReference type="GO" id="GO:0000428">
    <property type="term" value="C:DNA-directed RNA polymerase complex"/>
    <property type="evidence" value="ECO:0007669"/>
    <property type="project" value="UniProtKB-KW"/>
</dbReference>
<protein>
    <submittedName>
        <fullName evidence="3">DNA-directed RNA polymerase subunit beta</fullName>
    </submittedName>
</protein>
<keyword evidence="6" id="KW-1185">Reference proteome</keyword>
<gene>
    <name evidence="3" type="ORF">CU635_04715</name>
    <name evidence="4" type="ORF">CVD25_00270</name>
</gene>